<sequence length="278" mass="29641">MIAESRARFGGVGTRVLSVPGNGTPVVMLHGYADSADTWRAVLTRLEALGRNAVAVDLPGFGRADHRRPGPLLPQFDAFTDALLAEHGPAILVGNSLGAATAVRAATRNPGSVCGLVALDDPLNARHWLARAARYRDLPVRFWNGVGRIPVPATAVRWAARRSVVRVLYGSPTIEPDPVVMTHWATICASQASVAALGRYAFQYARETRGGHRDVRVTCPTVVVHGARDRIIPVDASHVLHQQIPGSELVVLPRSGHCPQLDDPDAVVRLITAIGAAA</sequence>
<organism evidence="2 3">
    <name type="scientific">Mycobacterium syngnathidarum</name>
    <dbReference type="NCBI Taxonomy" id="1908205"/>
    <lineage>
        <taxon>Bacteria</taxon>
        <taxon>Bacillati</taxon>
        <taxon>Actinomycetota</taxon>
        <taxon>Actinomycetes</taxon>
        <taxon>Mycobacteriales</taxon>
        <taxon>Mycobacteriaceae</taxon>
        <taxon>Mycobacterium</taxon>
    </lineage>
</organism>
<evidence type="ECO:0000313" key="2">
    <source>
        <dbReference type="EMBL" id="OHU06807.1"/>
    </source>
</evidence>
<dbReference type="STRING" id="1908205.BKG60_14850"/>
<protein>
    <submittedName>
        <fullName evidence="2">Alpha/beta hydrolase</fullName>
    </submittedName>
</protein>
<comment type="caution">
    <text evidence="2">The sequence shown here is derived from an EMBL/GenBank/DDBJ whole genome shotgun (WGS) entry which is preliminary data.</text>
</comment>
<dbReference type="PANTHER" id="PTHR43689">
    <property type="entry name" value="HYDROLASE"/>
    <property type="match status" value="1"/>
</dbReference>
<dbReference type="OrthoDB" id="9770427at2"/>
<dbReference type="PRINTS" id="PR00412">
    <property type="entry name" value="EPOXHYDRLASE"/>
</dbReference>
<dbReference type="Proteomes" id="UP000179636">
    <property type="component" value="Unassembled WGS sequence"/>
</dbReference>
<evidence type="ECO:0000313" key="3">
    <source>
        <dbReference type="Proteomes" id="UP000179636"/>
    </source>
</evidence>
<keyword evidence="3" id="KW-1185">Reference proteome</keyword>
<keyword evidence="2" id="KW-0378">Hydrolase</keyword>
<dbReference type="EMBL" id="MLHV01000004">
    <property type="protein sequence ID" value="OHU06807.1"/>
    <property type="molecule type" value="Genomic_DNA"/>
</dbReference>
<accession>A0A1Q9WAA6</accession>
<feature type="domain" description="AB hydrolase-1" evidence="1">
    <location>
        <begin position="26"/>
        <end position="269"/>
    </location>
</feature>
<name>A0A1S1KNY1_9MYCO</name>
<dbReference type="Gene3D" id="3.40.50.1820">
    <property type="entry name" value="alpha/beta hydrolase"/>
    <property type="match status" value="1"/>
</dbReference>
<dbReference type="PRINTS" id="PR00111">
    <property type="entry name" value="ABHYDROLASE"/>
</dbReference>
<dbReference type="AlphaFoldDB" id="A0A1S1KNY1"/>
<dbReference type="RefSeq" id="WP_070944064.1">
    <property type="nucleotide sequence ID" value="NZ_MLCL01000061.1"/>
</dbReference>
<dbReference type="InterPro" id="IPR000639">
    <property type="entry name" value="Epox_hydrolase-like"/>
</dbReference>
<accession>A0A1S1KNY1</accession>
<dbReference type="Pfam" id="PF12697">
    <property type="entry name" value="Abhydrolase_6"/>
    <property type="match status" value="1"/>
</dbReference>
<dbReference type="PANTHER" id="PTHR43689:SF8">
    <property type="entry name" value="ALPHA_BETA-HYDROLASES SUPERFAMILY PROTEIN"/>
    <property type="match status" value="1"/>
</dbReference>
<proteinExistence type="predicted"/>
<dbReference type="InterPro" id="IPR029058">
    <property type="entry name" value="AB_hydrolase_fold"/>
</dbReference>
<dbReference type="InterPro" id="IPR000073">
    <property type="entry name" value="AB_hydrolase_1"/>
</dbReference>
<dbReference type="GO" id="GO:0016787">
    <property type="term" value="F:hydrolase activity"/>
    <property type="evidence" value="ECO:0007669"/>
    <property type="project" value="UniProtKB-KW"/>
</dbReference>
<evidence type="ECO:0000259" key="1">
    <source>
        <dbReference type="Pfam" id="PF12697"/>
    </source>
</evidence>
<dbReference type="SUPFAM" id="SSF53474">
    <property type="entry name" value="alpha/beta-Hydrolases"/>
    <property type="match status" value="1"/>
</dbReference>
<reference evidence="2 3" key="1">
    <citation type="submission" date="2016-10" db="EMBL/GenBank/DDBJ databases">
        <title>Evaluation of Human, Animal and Environmental Mycobacterium chelonae Isolates by Core Genome Phylogenomic Analysis, Targeted Gene Comparison, and Anti-microbial Susceptibility Patterns: A Tale of Mistaken Identities.</title>
        <authorList>
            <person name="Fogelson S.B."/>
            <person name="Camus A.C."/>
            <person name="Lorenz W."/>
            <person name="Vasireddy R."/>
            <person name="Vasireddy S."/>
            <person name="Smith T."/>
            <person name="Brown-Elliott B.A."/>
            <person name="Wallace R.J.Jr."/>
            <person name="Hasan N.A."/>
            <person name="Reischl U."/>
            <person name="Sanchez S."/>
        </authorList>
    </citation>
    <scope>NUCLEOTIDE SEQUENCE [LARGE SCALE GENOMIC DNA]</scope>
    <source>
        <strain evidence="2 3">24999</strain>
    </source>
</reference>
<gene>
    <name evidence="2" type="ORF">BKG61_06115</name>
</gene>